<evidence type="ECO:0000256" key="3">
    <source>
        <dbReference type="ARBA" id="ARBA00022801"/>
    </source>
</evidence>
<evidence type="ECO:0000313" key="8">
    <source>
        <dbReference type="Proteomes" id="UP000732298"/>
    </source>
</evidence>
<dbReference type="Proteomes" id="UP000732298">
    <property type="component" value="Unassembled WGS sequence"/>
</dbReference>
<dbReference type="InterPro" id="IPR004635">
    <property type="entry name" value="Pept_S49_SppA"/>
</dbReference>
<reference evidence="7" key="1">
    <citation type="submission" date="2020-07" db="EMBL/GenBank/DDBJ databases">
        <title>Huge and variable diversity of episymbiotic CPR bacteria and DPANN archaea in groundwater ecosystems.</title>
        <authorList>
            <person name="He C.Y."/>
            <person name="Keren R."/>
            <person name="Whittaker M."/>
            <person name="Farag I.F."/>
            <person name="Doudna J."/>
            <person name="Cate J.H.D."/>
            <person name="Banfield J.F."/>
        </authorList>
    </citation>
    <scope>NUCLEOTIDE SEQUENCE</scope>
    <source>
        <strain evidence="7">NC_groundwater_1296_Ag_S-0.2um_52_80</strain>
    </source>
</reference>
<evidence type="ECO:0000256" key="5">
    <source>
        <dbReference type="SAM" id="Phobius"/>
    </source>
</evidence>
<accession>A0A8T3YNB9</accession>
<dbReference type="EMBL" id="JACQPB010000041">
    <property type="protein sequence ID" value="MBI4210756.1"/>
    <property type="molecule type" value="Genomic_DNA"/>
</dbReference>
<dbReference type="InterPro" id="IPR002142">
    <property type="entry name" value="Peptidase_S49"/>
</dbReference>
<evidence type="ECO:0000259" key="6">
    <source>
        <dbReference type="Pfam" id="PF01343"/>
    </source>
</evidence>
<dbReference type="PANTHER" id="PTHR42987">
    <property type="entry name" value="PEPTIDASE S49"/>
    <property type="match status" value="1"/>
</dbReference>
<keyword evidence="4" id="KW-0720">Serine protease</keyword>
<dbReference type="PANTHER" id="PTHR42987:SF4">
    <property type="entry name" value="PROTEASE SOHB-RELATED"/>
    <property type="match status" value="1"/>
</dbReference>
<keyword evidence="2" id="KW-0645">Protease</keyword>
<keyword evidence="5" id="KW-0812">Transmembrane</keyword>
<dbReference type="Gene3D" id="3.90.226.10">
    <property type="entry name" value="2-enoyl-CoA Hydratase, Chain A, domain 1"/>
    <property type="match status" value="2"/>
</dbReference>
<dbReference type="NCBIfam" id="TIGR00706">
    <property type="entry name" value="SppA_dom"/>
    <property type="match status" value="1"/>
</dbReference>
<keyword evidence="5" id="KW-1133">Transmembrane helix</keyword>
<evidence type="ECO:0000256" key="4">
    <source>
        <dbReference type="ARBA" id="ARBA00022825"/>
    </source>
</evidence>
<dbReference type="CDD" id="cd07023">
    <property type="entry name" value="S49_Sppa_N_C"/>
    <property type="match status" value="1"/>
</dbReference>
<dbReference type="Pfam" id="PF01343">
    <property type="entry name" value="Peptidase_S49"/>
    <property type="match status" value="1"/>
</dbReference>
<comment type="similarity">
    <text evidence="1">Belongs to the peptidase S49 family.</text>
</comment>
<keyword evidence="3" id="KW-0378">Hydrolase</keyword>
<gene>
    <name evidence="7" type="primary">sppA</name>
    <name evidence="7" type="ORF">HY544_04595</name>
</gene>
<feature type="domain" description="Peptidase S49" evidence="6">
    <location>
        <begin position="122"/>
        <end position="274"/>
    </location>
</feature>
<dbReference type="SUPFAM" id="SSF52096">
    <property type="entry name" value="ClpP/crotonase"/>
    <property type="match status" value="1"/>
</dbReference>
<organism evidence="7 8">
    <name type="scientific">Candidatus Iainarchaeum sp</name>
    <dbReference type="NCBI Taxonomy" id="3101447"/>
    <lineage>
        <taxon>Archaea</taxon>
        <taxon>Candidatus Iainarchaeota</taxon>
        <taxon>Candidatus Iainarchaeia</taxon>
        <taxon>Candidatus Iainarchaeales</taxon>
        <taxon>Candidatus Iainarchaeaceae</taxon>
        <taxon>Candidatus Iainarchaeum</taxon>
    </lineage>
</organism>
<dbReference type="AlphaFoldDB" id="A0A8T3YNB9"/>
<feature type="transmembrane region" description="Helical" evidence="5">
    <location>
        <begin position="21"/>
        <end position="43"/>
    </location>
</feature>
<evidence type="ECO:0000313" key="7">
    <source>
        <dbReference type="EMBL" id="MBI4210756.1"/>
    </source>
</evidence>
<proteinExistence type="inferred from homology"/>
<evidence type="ECO:0000256" key="1">
    <source>
        <dbReference type="ARBA" id="ARBA00008683"/>
    </source>
</evidence>
<dbReference type="GO" id="GO:0008236">
    <property type="term" value="F:serine-type peptidase activity"/>
    <property type="evidence" value="ECO:0007669"/>
    <property type="project" value="UniProtKB-KW"/>
</dbReference>
<comment type="caution">
    <text evidence="7">The sequence shown here is derived from an EMBL/GenBank/DDBJ whole genome shotgun (WGS) entry which is preliminary data.</text>
</comment>
<name>A0A8T3YNB9_9ARCH</name>
<sequence>MAEQKSLDGQLSKRRGGNGRILLVAAAGFVVFIAVALLFIFAAGKLFDGSFADGKYVPSGIAVIPLKGEISSSGSADTLSANEVIRLIDDAEANSGVGAILLDIDSPGGEVVASKQIVYRVRESKKPVYSYINSMGASGAYYVAASTRHIMADEDSLTGSIGVISEVVNIEGFMEKIGVKVTTLKEGSLKDTGSPFTEFTPEHRELLEGIILQAYQNFKYNVLEFRAGKITSKELDAVADGRILTGSQAYEHHLIDEITTRKRAIDRAGELAGIRNPEIISYEEEKFSLYSVLFSSGKAFGAGIVSSLRAEDSQFRLK</sequence>
<evidence type="ECO:0000256" key="2">
    <source>
        <dbReference type="ARBA" id="ARBA00022670"/>
    </source>
</evidence>
<protein>
    <submittedName>
        <fullName evidence="7">Signal peptide peptidase SppA</fullName>
    </submittedName>
</protein>
<keyword evidence="5" id="KW-0472">Membrane</keyword>
<dbReference type="InterPro" id="IPR029045">
    <property type="entry name" value="ClpP/crotonase-like_dom_sf"/>
</dbReference>
<dbReference type="InterPro" id="IPR047272">
    <property type="entry name" value="S49_SppA_C"/>
</dbReference>
<dbReference type="GO" id="GO:0006508">
    <property type="term" value="P:proteolysis"/>
    <property type="evidence" value="ECO:0007669"/>
    <property type="project" value="UniProtKB-KW"/>
</dbReference>